<dbReference type="Proteomes" id="UP000175616">
    <property type="component" value="Unassembled WGS sequence"/>
</dbReference>
<dbReference type="AlphaFoldDB" id="A0A1E7YNG4"/>
<dbReference type="SUPFAM" id="SSF55874">
    <property type="entry name" value="ATPase domain of HSP90 chaperone/DNA topoisomerase II/histidine kinase"/>
    <property type="match status" value="1"/>
</dbReference>
<evidence type="ECO:0000313" key="2">
    <source>
        <dbReference type="Proteomes" id="UP000175616"/>
    </source>
</evidence>
<dbReference type="Gene3D" id="3.30.565.10">
    <property type="entry name" value="Histidine kinase-like ATPase, C-terminal domain"/>
    <property type="match status" value="1"/>
</dbReference>
<comment type="caution">
    <text evidence="1">The sequence shown here is derived from an EMBL/GenBank/DDBJ whole genome shotgun (WGS) entry which is preliminary data.</text>
</comment>
<dbReference type="EMBL" id="LZYE01000144">
    <property type="protein sequence ID" value="OFC36610.1"/>
    <property type="molecule type" value="Genomic_DNA"/>
</dbReference>
<sequence>MSVALKVNEKSLVQNLRFAFSKGTTYFGELLQNSRRAGATRVELTIDWELGQVVVVDNGIGITDFQKIFSVAESGWNEEIQETEKPYGMGFLSCLFAAKHVTIASHTQQVFFQTESALSFSEIPVEDLQRSDPRTLVQLDGVKNIPTAVEIKNMVMGFPIPVFLNGVELPRPHSLEEMGFRKMETGLVFQGDIRNLAGAYYLQGLPIRTGLPNYTFFNSWVVHLDPTQFHGRIPDRESLIDWETSRDKLMDTIHRMVVETLTRLASQALKKGIQGQLEFLRSYGSEMLHYPNLRPLLNEFSVLPPQVVDGTLNIIAFDRDAEIMDTRQVTKGDVETGIIKVADSDVIESEDTKYMPLKALLSKLDIVLVSPHRLDSEHWIFEHLIESIDEKVSVVNPSESVQIALTYEHLYIVLCDSVEIQAKCKTQSRKFTLSASVTDFPVYIPDCGLCIPAKSSGDFGAQQVFSYRVDSDEIDESAMDEDNHLLTRHVTAMRNNDPAKLLASILSSDARLRDYPLLAGKKFTVTIQDNGYLDSVRLLPSAD</sequence>
<evidence type="ECO:0008006" key="3">
    <source>
        <dbReference type="Google" id="ProtNLM"/>
    </source>
</evidence>
<dbReference type="Pfam" id="PF13589">
    <property type="entry name" value="HATPase_c_3"/>
    <property type="match status" value="1"/>
</dbReference>
<gene>
    <name evidence="1" type="ORF">BAE27_05955</name>
</gene>
<proteinExistence type="predicted"/>
<protein>
    <recommendedName>
        <fullName evidence="3">ATP-binding protein</fullName>
    </recommendedName>
</protein>
<organism evidence="1 2">
    <name type="scientific">Acidithiobacillus caldus</name>
    <dbReference type="NCBI Taxonomy" id="33059"/>
    <lineage>
        <taxon>Bacteria</taxon>
        <taxon>Pseudomonadati</taxon>
        <taxon>Pseudomonadota</taxon>
        <taxon>Acidithiobacillia</taxon>
        <taxon>Acidithiobacillales</taxon>
        <taxon>Acidithiobacillaceae</taxon>
        <taxon>Acidithiobacillus</taxon>
    </lineage>
</organism>
<dbReference type="InterPro" id="IPR036890">
    <property type="entry name" value="HATPase_C_sf"/>
</dbReference>
<evidence type="ECO:0000313" key="1">
    <source>
        <dbReference type="EMBL" id="OFC36610.1"/>
    </source>
</evidence>
<reference evidence="1 2" key="1">
    <citation type="submission" date="2016-06" db="EMBL/GenBank/DDBJ databases">
        <title>Gene turnover analysis identifies the evolutionary adaptation of the extremophile Acidithiobacillus caldus.</title>
        <authorList>
            <person name="Zhang X."/>
        </authorList>
    </citation>
    <scope>NUCLEOTIDE SEQUENCE [LARGE SCALE GENOMIC DNA]</scope>
    <source>
        <strain evidence="1 2">DX</strain>
    </source>
</reference>
<accession>A0A1E7YNG4</accession>
<dbReference type="RefSeq" id="WP_070113831.1">
    <property type="nucleotide sequence ID" value="NZ_LZYE01000144.1"/>
</dbReference>
<name>A0A1E7YNG4_9PROT</name>